<name>A0A8S3BQG6_9BILA</name>
<evidence type="ECO:0000313" key="1">
    <source>
        <dbReference type="EMBL" id="CAF4850073.1"/>
    </source>
</evidence>
<dbReference type="Proteomes" id="UP000676336">
    <property type="component" value="Unassembled WGS sequence"/>
</dbReference>
<accession>A0A8S3BQG6</accession>
<feature type="non-terminal residue" evidence="1">
    <location>
        <position position="60"/>
    </location>
</feature>
<comment type="caution">
    <text evidence="1">The sequence shown here is derived from an EMBL/GenBank/DDBJ whole genome shotgun (WGS) entry which is preliminary data.</text>
</comment>
<protein>
    <submittedName>
        <fullName evidence="1">Uncharacterized protein</fullName>
    </submittedName>
</protein>
<proteinExistence type="predicted"/>
<reference evidence="1" key="1">
    <citation type="submission" date="2021-02" db="EMBL/GenBank/DDBJ databases">
        <authorList>
            <person name="Nowell W R."/>
        </authorList>
    </citation>
    <scope>NUCLEOTIDE SEQUENCE</scope>
</reference>
<gene>
    <name evidence="1" type="ORF">SMN809_LOCUS49351</name>
</gene>
<dbReference type="EMBL" id="CAJOBI010160770">
    <property type="protein sequence ID" value="CAF4850073.1"/>
    <property type="molecule type" value="Genomic_DNA"/>
</dbReference>
<sequence>ESGETGINTGGSINGAALSEADVKYEEPILPNLIILGYEGGKEKGLFEGYGKATYVGGHS</sequence>
<evidence type="ECO:0000313" key="2">
    <source>
        <dbReference type="Proteomes" id="UP000676336"/>
    </source>
</evidence>
<feature type="non-terminal residue" evidence="1">
    <location>
        <position position="1"/>
    </location>
</feature>
<dbReference type="AlphaFoldDB" id="A0A8S3BQG6"/>
<organism evidence="1 2">
    <name type="scientific">Rotaria magnacalcarata</name>
    <dbReference type="NCBI Taxonomy" id="392030"/>
    <lineage>
        <taxon>Eukaryota</taxon>
        <taxon>Metazoa</taxon>
        <taxon>Spiralia</taxon>
        <taxon>Gnathifera</taxon>
        <taxon>Rotifera</taxon>
        <taxon>Eurotatoria</taxon>
        <taxon>Bdelloidea</taxon>
        <taxon>Philodinida</taxon>
        <taxon>Philodinidae</taxon>
        <taxon>Rotaria</taxon>
    </lineage>
</organism>